<evidence type="ECO:0000313" key="3">
    <source>
        <dbReference type="Proteomes" id="UP000253782"/>
    </source>
</evidence>
<name>A0A369UHM4_9GAMM</name>
<sequence>MNSTEPHDAYFNALQQALNQAGIAWPSVVIDRARMRRNAVRLKNLIAPGSRLRLVEKSLPVPALLDEAMALTGTRALMVFHEPQLRQVVQHYPDSDLLMGKPMPVLAALHFYRHLPDNGFDPARQLQWLIDTPARLQEYLELAQGLGTRLRINIEIDVGLHRGGAADPAALRAMLDQLRKAPEHLEFSGLMGYDAHVGKLPPLLQRRDTGFAKAVEAYRAYQAIARAEFPELAPAMCWNGAGSPTVALHRQHSPLNDVSAGSALLKPLEFDIEPLAEFEPAIFVTTPVLKAQRGTRLPGPPWLSKLLYGGRANRAHSYFIYGGGWPAEPVSPAGLVTNKQFGLSFNQSILNGPRTPALAVNDTVFFRPYQSEGTLLHYGPIRVIDDGLVVDEWLPFGEV</sequence>
<accession>A0A369UHM4</accession>
<dbReference type="GO" id="GO:0036088">
    <property type="term" value="P:D-serine catabolic process"/>
    <property type="evidence" value="ECO:0007669"/>
    <property type="project" value="TreeGrafter"/>
</dbReference>
<dbReference type="PANTHER" id="PTHR28004:SF2">
    <property type="entry name" value="D-SERINE DEHYDRATASE"/>
    <property type="match status" value="1"/>
</dbReference>
<dbReference type="InterPro" id="IPR029066">
    <property type="entry name" value="PLP-binding_barrel"/>
</dbReference>
<dbReference type="EMBL" id="QQAH01000022">
    <property type="protein sequence ID" value="RDD79987.1"/>
    <property type="molecule type" value="Genomic_DNA"/>
</dbReference>
<dbReference type="RefSeq" id="WP_114847135.1">
    <property type="nucleotide sequence ID" value="NZ_JBHSPE010000025.1"/>
</dbReference>
<organism evidence="2 3">
    <name type="scientific">Dyella tabacisoli</name>
    <dbReference type="NCBI Taxonomy" id="2282381"/>
    <lineage>
        <taxon>Bacteria</taxon>
        <taxon>Pseudomonadati</taxon>
        <taxon>Pseudomonadota</taxon>
        <taxon>Gammaproteobacteria</taxon>
        <taxon>Lysobacterales</taxon>
        <taxon>Rhodanobacteraceae</taxon>
        <taxon>Dyella</taxon>
    </lineage>
</organism>
<gene>
    <name evidence="2" type="ORF">DVJ77_19130</name>
</gene>
<dbReference type="Proteomes" id="UP000253782">
    <property type="component" value="Unassembled WGS sequence"/>
</dbReference>
<proteinExistence type="predicted"/>
<dbReference type="Pfam" id="PF01168">
    <property type="entry name" value="Ala_racemase_N"/>
    <property type="match status" value="1"/>
</dbReference>
<protein>
    <submittedName>
        <fullName evidence="2">DSD1 family PLP-dependent enzyme</fullName>
    </submittedName>
</protein>
<evidence type="ECO:0000259" key="1">
    <source>
        <dbReference type="Pfam" id="PF01168"/>
    </source>
</evidence>
<dbReference type="InterPro" id="IPR001608">
    <property type="entry name" value="Ala_racemase_N"/>
</dbReference>
<keyword evidence="3" id="KW-1185">Reference proteome</keyword>
<dbReference type="GO" id="GO:0008721">
    <property type="term" value="F:D-serine ammonia-lyase activity"/>
    <property type="evidence" value="ECO:0007669"/>
    <property type="project" value="TreeGrafter"/>
</dbReference>
<feature type="domain" description="Alanine racemase N-terminal" evidence="1">
    <location>
        <begin position="30"/>
        <end position="264"/>
    </location>
</feature>
<dbReference type="AlphaFoldDB" id="A0A369UHM4"/>
<dbReference type="SUPFAM" id="SSF51419">
    <property type="entry name" value="PLP-binding barrel"/>
    <property type="match status" value="1"/>
</dbReference>
<dbReference type="OrthoDB" id="339576at2"/>
<evidence type="ECO:0000313" key="2">
    <source>
        <dbReference type="EMBL" id="RDD79987.1"/>
    </source>
</evidence>
<dbReference type="InterPro" id="IPR051466">
    <property type="entry name" value="D-amino_acid_metab_enzyme"/>
</dbReference>
<comment type="caution">
    <text evidence="2">The sequence shown here is derived from an EMBL/GenBank/DDBJ whole genome shotgun (WGS) entry which is preliminary data.</text>
</comment>
<reference evidence="2 3" key="1">
    <citation type="submission" date="2018-07" db="EMBL/GenBank/DDBJ databases">
        <title>Dyella tabacisoli L4-6T, whole genome shotgun sequence.</title>
        <authorList>
            <person name="Zhou X.-K."/>
            <person name="Li W.-J."/>
            <person name="Duan Y.-Q."/>
        </authorList>
    </citation>
    <scope>NUCLEOTIDE SEQUENCE [LARGE SCALE GENOMIC DNA]</scope>
    <source>
        <strain evidence="2 3">L4-6</strain>
    </source>
</reference>
<dbReference type="PANTHER" id="PTHR28004">
    <property type="entry name" value="ZGC:162816-RELATED"/>
    <property type="match status" value="1"/>
</dbReference>
<dbReference type="Gene3D" id="3.20.20.10">
    <property type="entry name" value="Alanine racemase"/>
    <property type="match status" value="1"/>
</dbReference>